<dbReference type="EMBL" id="PKSL01000092">
    <property type="protein sequence ID" value="POW05953.1"/>
    <property type="molecule type" value="Genomic_DNA"/>
</dbReference>
<evidence type="ECO:0000313" key="1">
    <source>
        <dbReference type="EMBL" id="POW05953.1"/>
    </source>
</evidence>
<accession>A0A2S4V8T4</accession>
<protein>
    <submittedName>
        <fullName evidence="1">Uncharacterized protein</fullName>
    </submittedName>
</protein>
<keyword evidence="2" id="KW-1185">Reference proteome</keyword>
<dbReference type="VEuPathDB" id="FungiDB:PSTT_09327"/>
<name>A0A2S4V8T4_9BASI</name>
<dbReference type="InterPro" id="IPR050165">
    <property type="entry name" value="DHAD_IlvD/Edd"/>
</dbReference>
<dbReference type="AlphaFoldDB" id="A0A2S4V8T4"/>
<reference evidence="1" key="1">
    <citation type="submission" date="2017-12" db="EMBL/GenBank/DDBJ databases">
        <title>Gene loss provides genomic basis for host adaptation in cereal stripe rust fungi.</title>
        <authorList>
            <person name="Xia C."/>
        </authorList>
    </citation>
    <scope>NUCLEOTIDE SEQUENCE [LARGE SCALE GENOMIC DNA]</scope>
    <source>
        <strain evidence="1">93-210</strain>
    </source>
</reference>
<dbReference type="PANTHER" id="PTHR21000:SF5">
    <property type="entry name" value="DIHYDROXY-ACID DEHYDRATASE, MITOCHONDRIAL"/>
    <property type="match status" value="1"/>
</dbReference>
<comment type="caution">
    <text evidence="1">The sequence shown here is derived from an EMBL/GenBank/DDBJ whole genome shotgun (WGS) entry which is preliminary data.</text>
</comment>
<dbReference type="GO" id="GO:0004160">
    <property type="term" value="F:dihydroxy-acid dehydratase activity"/>
    <property type="evidence" value="ECO:0007669"/>
    <property type="project" value="TreeGrafter"/>
</dbReference>
<sequence>MIMGAGLGNDVACLTDSRLKLRDSVLVMLYPKPSKVGPIGLLNDGDVSHSNSKSSTLYIIPLTWFYWGVFQIITINAEANTLEVALPEEELKTRQIGRKATPVQVTSGTLYEYQRLVSDASHSAVTDLLDIEDLSLCAKAQ</sequence>
<dbReference type="PANTHER" id="PTHR21000">
    <property type="entry name" value="DIHYDROXY-ACID DEHYDRATASE DAD"/>
    <property type="match status" value="1"/>
</dbReference>
<gene>
    <name evidence="1" type="ORF">PSTT_09327</name>
</gene>
<dbReference type="VEuPathDB" id="FungiDB:PSHT_15758"/>
<dbReference type="Proteomes" id="UP000239156">
    <property type="component" value="Unassembled WGS sequence"/>
</dbReference>
<organism evidence="1 2">
    <name type="scientific">Puccinia striiformis</name>
    <dbReference type="NCBI Taxonomy" id="27350"/>
    <lineage>
        <taxon>Eukaryota</taxon>
        <taxon>Fungi</taxon>
        <taxon>Dikarya</taxon>
        <taxon>Basidiomycota</taxon>
        <taxon>Pucciniomycotina</taxon>
        <taxon>Pucciniomycetes</taxon>
        <taxon>Pucciniales</taxon>
        <taxon>Pucciniaceae</taxon>
        <taxon>Puccinia</taxon>
    </lineage>
</organism>
<proteinExistence type="predicted"/>
<evidence type="ECO:0000313" key="2">
    <source>
        <dbReference type="Proteomes" id="UP000239156"/>
    </source>
</evidence>
<dbReference type="GO" id="GO:0009082">
    <property type="term" value="P:branched-chain amino acid biosynthetic process"/>
    <property type="evidence" value="ECO:0007669"/>
    <property type="project" value="TreeGrafter"/>
</dbReference>
<dbReference type="GO" id="GO:0005739">
    <property type="term" value="C:mitochondrion"/>
    <property type="evidence" value="ECO:0007669"/>
    <property type="project" value="TreeGrafter"/>
</dbReference>